<dbReference type="CDD" id="cd08023">
    <property type="entry name" value="GH16_laminarinase_like"/>
    <property type="match status" value="1"/>
</dbReference>
<dbReference type="EMBL" id="JAANAS010000094">
    <property type="protein sequence ID" value="NGZ90746.1"/>
    <property type="molecule type" value="Genomic_DNA"/>
</dbReference>
<comment type="caution">
    <text evidence="5">The sequence shown here is derived from an EMBL/GenBank/DDBJ whole genome shotgun (WGS) entry which is preliminary data.</text>
</comment>
<dbReference type="InterPro" id="IPR013320">
    <property type="entry name" value="ConA-like_dom_sf"/>
</dbReference>
<evidence type="ECO:0000313" key="5">
    <source>
        <dbReference type="EMBL" id="NGZ90746.1"/>
    </source>
</evidence>
<dbReference type="InterPro" id="IPR026444">
    <property type="entry name" value="Secre_tail"/>
</dbReference>
<sequence length="541" mass="62204">MRYFISGLLFLMSFQFQAQLLQDDFEGNSTINSWNADDCIVEYPIANLEQDSFNSSPNVLLYQDVGGQYVNVYFDSNDPILLSEDSVFTLKIYLPSDEITGNQPTQISLKLQDNTIGAPWTTQTEIIQPLVLDEWQEVTFDFANDNYINHDPASAPPLERSDFNRVLLQINGEDNNDEVLAFIDDFHFEGEEAPEDEQDPTDDPVYDELVWSDEFEEDGAIDDEKWFHQTQLPLNGNSWFNGEIQHYTNRLENSYVENGELKIVAKKENFTDQGVTKEYTSARLNSKFAFTYGRVEVKAKLPTGIGTWPAIWMLGKNIEEIGTYWDNEGYGTTPWPDCGEIDIMEHWGNNQNFVQSAMHTPSSFGGTVNHGGQVVPTASTDYHVYTLDWYEDRMVFSVDDVVHYVYEPEVQNAATWPFDEEQFILLNIAIEPSIDPNFTESSMDIEYVRVYQETTMNTENFKPENDLIISPNPVKNSCWIKAENIHLNSTIQVYNQQGSFVEQIKLNELPTELNMNNYAAGIYFFKHITKSQVQTYKIIKQ</sequence>
<feature type="signal peptide" evidence="3">
    <location>
        <begin position="1"/>
        <end position="18"/>
    </location>
</feature>
<evidence type="ECO:0000256" key="1">
    <source>
        <dbReference type="ARBA" id="ARBA00006865"/>
    </source>
</evidence>
<dbReference type="InterPro" id="IPR000757">
    <property type="entry name" value="Beta-glucanase-like"/>
</dbReference>
<dbReference type="Proteomes" id="UP000643701">
    <property type="component" value="Unassembled WGS sequence"/>
</dbReference>
<keyword evidence="2 3" id="KW-0732">Signal</keyword>
<dbReference type="AlphaFoldDB" id="A0A967AER1"/>
<feature type="domain" description="GH16" evidence="4">
    <location>
        <begin position="196"/>
        <end position="456"/>
    </location>
</feature>
<dbReference type="GO" id="GO:0004553">
    <property type="term" value="F:hydrolase activity, hydrolyzing O-glycosyl compounds"/>
    <property type="evidence" value="ECO:0007669"/>
    <property type="project" value="InterPro"/>
</dbReference>
<dbReference type="Gene3D" id="2.60.120.260">
    <property type="entry name" value="Galactose-binding domain-like"/>
    <property type="match status" value="1"/>
</dbReference>
<dbReference type="RefSeq" id="WP_166400977.1">
    <property type="nucleotide sequence ID" value="NZ_JAANAS010000094.1"/>
</dbReference>
<dbReference type="PANTHER" id="PTHR10963">
    <property type="entry name" value="GLYCOSYL HYDROLASE-RELATED"/>
    <property type="match status" value="1"/>
</dbReference>
<dbReference type="GO" id="GO:0005975">
    <property type="term" value="P:carbohydrate metabolic process"/>
    <property type="evidence" value="ECO:0007669"/>
    <property type="project" value="InterPro"/>
</dbReference>
<dbReference type="Pfam" id="PF00722">
    <property type="entry name" value="Glyco_hydro_16"/>
    <property type="match status" value="1"/>
</dbReference>
<reference evidence="5" key="1">
    <citation type="submission" date="2020-03" db="EMBL/GenBank/DDBJ databases">
        <title>Psychroflexus Maritimus sp. nov., isolate from marine sediment.</title>
        <authorList>
            <person name="Zhong Y.-L."/>
        </authorList>
    </citation>
    <scope>NUCLEOTIDE SEQUENCE</scope>
    <source>
        <strain evidence="5">C1</strain>
    </source>
</reference>
<evidence type="ECO:0000259" key="4">
    <source>
        <dbReference type="PROSITE" id="PS51762"/>
    </source>
</evidence>
<gene>
    <name evidence="5" type="ORF">G7034_10840</name>
</gene>
<dbReference type="NCBIfam" id="TIGR04183">
    <property type="entry name" value="Por_Secre_tail"/>
    <property type="match status" value="1"/>
</dbReference>
<accession>A0A967AER1</accession>
<dbReference type="Pfam" id="PF18962">
    <property type="entry name" value="Por_Secre_tail"/>
    <property type="match status" value="1"/>
</dbReference>
<dbReference type="PROSITE" id="PS51762">
    <property type="entry name" value="GH16_2"/>
    <property type="match status" value="1"/>
</dbReference>
<dbReference type="SUPFAM" id="SSF49899">
    <property type="entry name" value="Concanavalin A-like lectins/glucanases"/>
    <property type="match status" value="1"/>
</dbReference>
<protein>
    <submittedName>
        <fullName evidence="5">Family 16 glycosylhydrolase</fullName>
    </submittedName>
</protein>
<organism evidence="5 6">
    <name type="scientific">Psychroflexus maritimus</name>
    <dbReference type="NCBI Taxonomy" id="2714865"/>
    <lineage>
        <taxon>Bacteria</taxon>
        <taxon>Pseudomonadati</taxon>
        <taxon>Bacteroidota</taxon>
        <taxon>Flavobacteriia</taxon>
        <taxon>Flavobacteriales</taxon>
        <taxon>Flavobacteriaceae</taxon>
        <taxon>Psychroflexus</taxon>
    </lineage>
</organism>
<evidence type="ECO:0000256" key="3">
    <source>
        <dbReference type="SAM" id="SignalP"/>
    </source>
</evidence>
<proteinExistence type="inferred from homology"/>
<dbReference type="InterPro" id="IPR050546">
    <property type="entry name" value="Glycosyl_Hydrlase_16"/>
</dbReference>
<name>A0A967AER1_9FLAO</name>
<evidence type="ECO:0000313" key="6">
    <source>
        <dbReference type="Proteomes" id="UP000643701"/>
    </source>
</evidence>
<evidence type="ECO:0000256" key="2">
    <source>
        <dbReference type="ARBA" id="ARBA00022729"/>
    </source>
</evidence>
<feature type="chain" id="PRO_5037125690" evidence="3">
    <location>
        <begin position="19"/>
        <end position="541"/>
    </location>
</feature>
<comment type="similarity">
    <text evidence="1">Belongs to the glycosyl hydrolase 16 family.</text>
</comment>
<dbReference type="PANTHER" id="PTHR10963:SF55">
    <property type="entry name" value="GLYCOSIDE HYDROLASE FAMILY 16 PROTEIN"/>
    <property type="match status" value="1"/>
</dbReference>
<dbReference type="Gene3D" id="2.60.120.200">
    <property type="match status" value="1"/>
</dbReference>
<keyword evidence="6" id="KW-1185">Reference proteome</keyword>